<dbReference type="InterPro" id="IPR046335">
    <property type="entry name" value="LacI/GalR-like_sensor"/>
</dbReference>
<evidence type="ECO:0000259" key="4">
    <source>
        <dbReference type="PROSITE" id="PS01124"/>
    </source>
</evidence>
<dbReference type="InterPro" id="IPR018060">
    <property type="entry name" value="HTH_AraC"/>
</dbReference>
<organism evidence="5 6">
    <name type="scientific">Pseudoduganella rivuli</name>
    <dbReference type="NCBI Taxonomy" id="2666085"/>
    <lineage>
        <taxon>Bacteria</taxon>
        <taxon>Pseudomonadati</taxon>
        <taxon>Pseudomonadota</taxon>
        <taxon>Betaproteobacteria</taxon>
        <taxon>Burkholderiales</taxon>
        <taxon>Oxalobacteraceae</taxon>
        <taxon>Telluria group</taxon>
        <taxon>Pseudoduganella</taxon>
    </lineage>
</organism>
<accession>A0A7X2LU99</accession>
<dbReference type="GO" id="GO:0000976">
    <property type="term" value="F:transcription cis-regulatory region binding"/>
    <property type="evidence" value="ECO:0007669"/>
    <property type="project" value="TreeGrafter"/>
</dbReference>
<dbReference type="AlphaFoldDB" id="A0A7X2LU99"/>
<protein>
    <submittedName>
        <fullName evidence="5">Helix-turn-helix domain-containing protein</fullName>
    </submittedName>
</protein>
<reference evidence="5 6" key="1">
    <citation type="submission" date="2019-11" db="EMBL/GenBank/DDBJ databases">
        <title>Novel species isolated from a subtropical stream in China.</title>
        <authorList>
            <person name="Lu H."/>
        </authorList>
    </citation>
    <scope>NUCLEOTIDE SEQUENCE [LARGE SCALE GENOMIC DNA]</scope>
    <source>
        <strain evidence="5 6">FT92W</strain>
    </source>
</reference>
<name>A0A7X2LU99_9BURK</name>
<dbReference type="PANTHER" id="PTHR30146:SF24">
    <property type="entry name" value="XYLOSE OPERON REGULATORY PROTEIN"/>
    <property type="match status" value="1"/>
</dbReference>
<sequence>MKTTHRIALLFNANKSFDREVIAGIAAYLGSTRSAWDLFLEEDFRLRLAGIESWQGDGIIADFDDPAVAAALSRCKVPVVAVGGSYADEAAYPRGVPYVATDNYKLIKLARDHLIDVDLHRFAMFSLPKARENRWAQERENAFCSLMRDDQMDAEIFRGCETSASSWDEAVQGQIAWLRSLPKPVGIIAVTDARARQLLQACIIAGIEVPEQVAIIGIDNDPLVRMLTRIPLSSVIQGAQEMGRTAAHLLDQMLHGVRLRDTRIQVPPSGINVCASSQHQPVRHPHVMRARHFIRQYACQGIKTHQVAEYVGVSRSSLETYFRQELGCSVHDVILRFKLDAARAGLESGERSIADVALDCGFTSTQYMHLVFKRELGYSPRAYRDRAFGVEAASPAAMA</sequence>
<proteinExistence type="predicted"/>
<keyword evidence="3" id="KW-0804">Transcription</keyword>
<evidence type="ECO:0000256" key="2">
    <source>
        <dbReference type="ARBA" id="ARBA00023125"/>
    </source>
</evidence>
<dbReference type="EMBL" id="WKJJ01000007">
    <property type="protein sequence ID" value="MRV72659.1"/>
    <property type="molecule type" value="Genomic_DNA"/>
</dbReference>
<evidence type="ECO:0000256" key="1">
    <source>
        <dbReference type="ARBA" id="ARBA00023015"/>
    </source>
</evidence>
<dbReference type="RefSeq" id="WP_154374426.1">
    <property type="nucleotide sequence ID" value="NZ_WKJJ01000007.1"/>
</dbReference>
<dbReference type="PROSITE" id="PS01124">
    <property type="entry name" value="HTH_ARAC_FAMILY_2"/>
    <property type="match status" value="1"/>
</dbReference>
<dbReference type="InterPro" id="IPR028082">
    <property type="entry name" value="Peripla_BP_I"/>
</dbReference>
<dbReference type="Gene3D" id="1.10.10.60">
    <property type="entry name" value="Homeodomain-like"/>
    <property type="match status" value="1"/>
</dbReference>
<dbReference type="GO" id="GO:0003700">
    <property type="term" value="F:DNA-binding transcription factor activity"/>
    <property type="evidence" value="ECO:0007669"/>
    <property type="project" value="InterPro"/>
</dbReference>
<dbReference type="Proteomes" id="UP000446768">
    <property type="component" value="Unassembled WGS sequence"/>
</dbReference>
<dbReference type="Gene3D" id="3.40.50.2300">
    <property type="match status" value="2"/>
</dbReference>
<dbReference type="SUPFAM" id="SSF46689">
    <property type="entry name" value="Homeodomain-like"/>
    <property type="match status" value="2"/>
</dbReference>
<evidence type="ECO:0000256" key="3">
    <source>
        <dbReference type="ARBA" id="ARBA00023163"/>
    </source>
</evidence>
<dbReference type="Pfam" id="PF22177">
    <property type="entry name" value="PBP1_XylR"/>
    <property type="match status" value="1"/>
</dbReference>
<evidence type="ECO:0000313" key="5">
    <source>
        <dbReference type="EMBL" id="MRV72659.1"/>
    </source>
</evidence>
<dbReference type="Pfam" id="PF12833">
    <property type="entry name" value="HTH_18"/>
    <property type="match status" value="1"/>
</dbReference>
<feature type="domain" description="HTH araC/xylS-type" evidence="4">
    <location>
        <begin position="288"/>
        <end position="386"/>
    </location>
</feature>
<dbReference type="SUPFAM" id="SSF53822">
    <property type="entry name" value="Periplasmic binding protein-like I"/>
    <property type="match status" value="1"/>
</dbReference>
<comment type="caution">
    <text evidence="5">The sequence shown here is derived from an EMBL/GenBank/DDBJ whole genome shotgun (WGS) entry which is preliminary data.</text>
</comment>
<evidence type="ECO:0000313" key="6">
    <source>
        <dbReference type="Proteomes" id="UP000446768"/>
    </source>
</evidence>
<keyword evidence="1" id="KW-0805">Transcription regulation</keyword>
<dbReference type="InterPro" id="IPR054031">
    <property type="entry name" value="XylR_PBP1"/>
</dbReference>
<keyword evidence="2" id="KW-0238">DNA-binding</keyword>
<gene>
    <name evidence="5" type="ORF">GJ700_13175</name>
</gene>
<dbReference type="InterPro" id="IPR009057">
    <property type="entry name" value="Homeodomain-like_sf"/>
</dbReference>
<dbReference type="Pfam" id="PF13377">
    <property type="entry name" value="Peripla_BP_3"/>
    <property type="match status" value="1"/>
</dbReference>
<dbReference type="CDD" id="cd01543">
    <property type="entry name" value="PBP1_XylR"/>
    <property type="match status" value="1"/>
</dbReference>
<keyword evidence="6" id="KW-1185">Reference proteome</keyword>
<dbReference type="PANTHER" id="PTHR30146">
    <property type="entry name" value="LACI-RELATED TRANSCRIPTIONAL REPRESSOR"/>
    <property type="match status" value="1"/>
</dbReference>
<dbReference type="SMART" id="SM00342">
    <property type="entry name" value="HTH_ARAC"/>
    <property type="match status" value="1"/>
</dbReference>